<keyword evidence="2" id="KW-1185">Reference proteome</keyword>
<organism evidence="1 2">
    <name type="scientific">Heterodera schachtii</name>
    <name type="common">Sugarbeet cyst nematode worm</name>
    <name type="synonym">Tylenchus schachtii</name>
    <dbReference type="NCBI Taxonomy" id="97005"/>
    <lineage>
        <taxon>Eukaryota</taxon>
        <taxon>Metazoa</taxon>
        <taxon>Ecdysozoa</taxon>
        <taxon>Nematoda</taxon>
        <taxon>Chromadorea</taxon>
        <taxon>Rhabditida</taxon>
        <taxon>Tylenchina</taxon>
        <taxon>Tylenchomorpha</taxon>
        <taxon>Tylenchoidea</taxon>
        <taxon>Heteroderidae</taxon>
        <taxon>Heteroderinae</taxon>
        <taxon>Heterodera</taxon>
    </lineage>
</organism>
<protein>
    <submittedName>
        <fullName evidence="1">Uncharacterized protein</fullName>
    </submittedName>
</protein>
<comment type="caution">
    <text evidence="1">The sequence shown here is derived from an EMBL/GenBank/DDBJ whole genome shotgun (WGS) entry which is preliminary data.</text>
</comment>
<evidence type="ECO:0000313" key="1">
    <source>
        <dbReference type="EMBL" id="KAL3080573.1"/>
    </source>
</evidence>
<dbReference type="AlphaFoldDB" id="A0ABD2IWJ7"/>
<reference evidence="1 2" key="1">
    <citation type="submission" date="2024-10" db="EMBL/GenBank/DDBJ databases">
        <authorList>
            <person name="Kim D."/>
        </authorList>
    </citation>
    <scope>NUCLEOTIDE SEQUENCE [LARGE SCALE GENOMIC DNA]</scope>
    <source>
        <strain evidence="1">Taebaek</strain>
    </source>
</reference>
<sequence>MSALSPTDEFAQYFKLELLANKLEEERKKIGVPSRNNGPVFSQKFALDTRAVALFISLANDDDDVPFVCPLSTQLNEAVDIWPYQARRGGQPNCRPPMASQRNAL</sequence>
<evidence type="ECO:0000313" key="2">
    <source>
        <dbReference type="Proteomes" id="UP001620645"/>
    </source>
</evidence>
<dbReference type="Proteomes" id="UP001620645">
    <property type="component" value="Unassembled WGS sequence"/>
</dbReference>
<dbReference type="EMBL" id="JBICCN010000293">
    <property type="protein sequence ID" value="KAL3080573.1"/>
    <property type="molecule type" value="Genomic_DNA"/>
</dbReference>
<accession>A0ABD2IWJ7</accession>
<proteinExistence type="predicted"/>
<gene>
    <name evidence="1" type="ORF">niasHS_013767</name>
</gene>
<name>A0ABD2IWJ7_HETSC</name>